<dbReference type="EMBL" id="QMNG01000025">
    <property type="protein sequence ID" value="RLC36841.1"/>
    <property type="molecule type" value="Genomic_DNA"/>
</dbReference>
<dbReference type="Proteomes" id="UP000281261">
    <property type="component" value="Unassembled WGS sequence"/>
</dbReference>
<evidence type="ECO:0000256" key="4">
    <source>
        <dbReference type="ARBA" id="ARBA00022692"/>
    </source>
</evidence>
<evidence type="ECO:0000313" key="10">
    <source>
        <dbReference type="Proteomes" id="UP000281261"/>
    </source>
</evidence>
<name>A0A420ZCD0_UNCK3</name>
<dbReference type="GO" id="GO:0009103">
    <property type="term" value="P:lipopolysaccharide biosynthetic process"/>
    <property type="evidence" value="ECO:0007669"/>
    <property type="project" value="UniProtKB-KW"/>
</dbReference>
<sequence length="264" mass="30734">MVETNHLMGFGPRGLSLILPAYNEEDNIVPVLEEAVSELEKLRKLFGTGTGSAGPVPMLQDWEIIVIDDGSQDQTAQRAHSVAERYPGRVQCISHETNLGYGCALRRGMAAASYDLIFYTDSDGQFSISDIRYFLPHIVDHDLVVGFRVYRFDPFLRLFLSWGYNRLVRLLFRVRVRDVDCSFKLIRREVLESITLETDDFFIDTELVARARRWNFRIMEKGVKHYPRRAGESSLRPSHVPRTLRTVFRMWWRIHFGHWSPDRP</sequence>
<feature type="domain" description="Glycosyltransferase 2-like" evidence="8">
    <location>
        <begin position="16"/>
        <end position="194"/>
    </location>
</feature>
<evidence type="ECO:0000259" key="8">
    <source>
        <dbReference type="Pfam" id="PF00535"/>
    </source>
</evidence>
<keyword evidence="3 9" id="KW-0808">Transferase</keyword>
<protein>
    <submittedName>
        <fullName evidence="9">Glycosyltransferase family 2 protein</fullName>
    </submittedName>
</protein>
<dbReference type="CDD" id="cd04179">
    <property type="entry name" value="DPM_DPG-synthase_like"/>
    <property type="match status" value="1"/>
</dbReference>
<dbReference type="Pfam" id="PF00535">
    <property type="entry name" value="Glycos_transf_2"/>
    <property type="match status" value="1"/>
</dbReference>
<keyword evidence="5" id="KW-0448">Lipopolysaccharide biosynthesis</keyword>
<keyword evidence="4" id="KW-0812">Transmembrane</keyword>
<reference evidence="9 10" key="1">
    <citation type="submission" date="2018-06" db="EMBL/GenBank/DDBJ databases">
        <title>Extensive metabolic versatility and redundancy in microbially diverse, dynamic hydrothermal sediments.</title>
        <authorList>
            <person name="Dombrowski N."/>
            <person name="Teske A."/>
            <person name="Baker B.J."/>
        </authorList>
    </citation>
    <scope>NUCLEOTIDE SEQUENCE [LARGE SCALE GENOMIC DNA]</scope>
    <source>
        <strain evidence="9">B79_G16</strain>
    </source>
</reference>
<evidence type="ECO:0000256" key="2">
    <source>
        <dbReference type="ARBA" id="ARBA00022676"/>
    </source>
</evidence>
<dbReference type="InterPro" id="IPR050256">
    <property type="entry name" value="Glycosyltransferase_2"/>
</dbReference>
<dbReference type="AlphaFoldDB" id="A0A420ZCD0"/>
<dbReference type="PANTHER" id="PTHR48090:SF3">
    <property type="entry name" value="UNDECAPRENYL-PHOSPHATE 4-DEOXY-4-FORMAMIDO-L-ARABINOSE TRANSFERASE"/>
    <property type="match status" value="1"/>
</dbReference>
<proteinExistence type="predicted"/>
<dbReference type="InterPro" id="IPR001173">
    <property type="entry name" value="Glyco_trans_2-like"/>
</dbReference>
<dbReference type="PANTHER" id="PTHR48090">
    <property type="entry name" value="UNDECAPRENYL-PHOSPHATE 4-DEOXY-4-FORMAMIDO-L-ARABINOSE TRANSFERASE-RELATED"/>
    <property type="match status" value="1"/>
</dbReference>
<dbReference type="GO" id="GO:0005886">
    <property type="term" value="C:plasma membrane"/>
    <property type="evidence" value="ECO:0007669"/>
    <property type="project" value="TreeGrafter"/>
</dbReference>
<evidence type="ECO:0000256" key="7">
    <source>
        <dbReference type="ARBA" id="ARBA00023136"/>
    </source>
</evidence>
<keyword evidence="1" id="KW-1003">Cell membrane</keyword>
<comment type="caution">
    <text evidence="9">The sequence shown here is derived from an EMBL/GenBank/DDBJ whole genome shotgun (WGS) entry which is preliminary data.</text>
</comment>
<keyword evidence="2" id="KW-0328">Glycosyltransferase</keyword>
<dbReference type="SUPFAM" id="SSF53448">
    <property type="entry name" value="Nucleotide-diphospho-sugar transferases"/>
    <property type="match status" value="1"/>
</dbReference>
<evidence type="ECO:0000256" key="6">
    <source>
        <dbReference type="ARBA" id="ARBA00022989"/>
    </source>
</evidence>
<dbReference type="Gene3D" id="3.90.550.10">
    <property type="entry name" value="Spore Coat Polysaccharide Biosynthesis Protein SpsA, Chain A"/>
    <property type="match status" value="1"/>
</dbReference>
<gene>
    <name evidence="9" type="ORF">DRH29_03665</name>
</gene>
<evidence type="ECO:0000256" key="3">
    <source>
        <dbReference type="ARBA" id="ARBA00022679"/>
    </source>
</evidence>
<keyword evidence="6" id="KW-1133">Transmembrane helix</keyword>
<accession>A0A420ZCD0</accession>
<dbReference type="GO" id="GO:0099621">
    <property type="term" value="F:undecaprenyl-phosphate 4-deoxy-4-formamido-L-arabinose transferase activity"/>
    <property type="evidence" value="ECO:0007669"/>
    <property type="project" value="TreeGrafter"/>
</dbReference>
<organism evidence="9 10">
    <name type="scientific">candidate division Kazan bacterium</name>
    <dbReference type="NCBI Taxonomy" id="2202143"/>
    <lineage>
        <taxon>Bacteria</taxon>
        <taxon>Bacteria division Kazan-3B-28</taxon>
    </lineage>
</organism>
<evidence type="ECO:0000313" key="9">
    <source>
        <dbReference type="EMBL" id="RLC36841.1"/>
    </source>
</evidence>
<evidence type="ECO:0000256" key="1">
    <source>
        <dbReference type="ARBA" id="ARBA00022475"/>
    </source>
</evidence>
<evidence type="ECO:0000256" key="5">
    <source>
        <dbReference type="ARBA" id="ARBA00022985"/>
    </source>
</evidence>
<dbReference type="InterPro" id="IPR029044">
    <property type="entry name" value="Nucleotide-diphossugar_trans"/>
</dbReference>
<keyword evidence="7" id="KW-0472">Membrane</keyword>